<dbReference type="GO" id="GO:0006813">
    <property type="term" value="P:potassium ion transport"/>
    <property type="evidence" value="ECO:0007669"/>
    <property type="project" value="InterPro"/>
</dbReference>
<feature type="domain" description="RCK C-terminal" evidence="5">
    <location>
        <begin position="165"/>
        <end position="251"/>
    </location>
</feature>
<dbReference type="SUPFAM" id="SSF46785">
    <property type="entry name" value="Winged helix' DNA-binding domain"/>
    <property type="match status" value="1"/>
</dbReference>
<dbReference type="Gene3D" id="1.10.10.10">
    <property type="entry name" value="Winged helix-like DNA-binding domain superfamily/Winged helix DNA-binding domain"/>
    <property type="match status" value="1"/>
</dbReference>
<evidence type="ECO:0000259" key="5">
    <source>
        <dbReference type="PROSITE" id="PS51202"/>
    </source>
</evidence>
<dbReference type="InterPro" id="IPR011991">
    <property type="entry name" value="ArsR-like_HTH"/>
</dbReference>
<dbReference type="GO" id="GO:0043200">
    <property type="term" value="P:response to amino acid"/>
    <property type="evidence" value="ECO:0007669"/>
    <property type="project" value="TreeGrafter"/>
</dbReference>
<dbReference type="PANTHER" id="PTHR30154:SF34">
    <property type="entry name" value="TRANSCRIPTIONAL REGULATOR AZLB"/>
    <property type="match status" value="1"/>
</dbReference>
<dbReference type="InterPro" id="IPR036721">
    <property type="entry name" value="RCK_C_sf"/>
</dbReference>
<evidence type="ECO:0000259" key="4">
    <source>
        <dbReference type="PROSITE" id="PS50956"/>
    </source>
</evidence>
<dbReference type="PROSITE" id="PS50956">
    <property type="entry name" value="HTH_ASNC_2"/>
    <property type="match status" value="1"/>
</dbReference>
<dbReference type="KEGG" id="srub:C2R22_21285"/>
<geneLocation type="plasmid" evidence="6">
    <name>unnamed1</name>
</geneLocation>
<dbReference type="Pfam" id="PF02080">
    <property type="entry name" value="TrkA_C"/>
    <property type="match status" value="1"/>
</dbReference>
<dbReference type="Proteomes" id="UP000236584">
    <property type="component" value="Plasmid unnamed1"/>
</dbReference>
<keyword evidence="7" id="KW-1185">Reference proteome</keyword>
<dbReference type="PANTHER" id="PTHR30154">
    <property type="entry name" value="LEUCINE-RESPONSIVE REGULATORY PROTEIN"/>
    <property type="match status" value="1"/>
</dbReference>
<dbReference type="GO" id="GO:0043565">
    <property type="term" value="F:sequence-specific DNA binding"/>
    <property type="evidence" value="ECO:0007669"/>
    <property type="project" value="InterPro"/>
</dbReference>
<protein>
    <submittedName>
        <fullName evidence="6">AsnC family transcriptional regulator</fullName>
    </submittedName>
</protein>
<dbReference type="GO" id="GO:0005829">
    <property type="term" value="C:cytosol"/>
    <property type="evidence" value="ECO:0007669"/>
    <property type="project" value="TreeGrafter"/>
</dbReference>
<dbReference type="CDD" id="cd00090">
    <property type="entry name" value="HTH_ARSR"/>
    <property type="match status" value="1"/>
</dbReference>
<dbReference type="InterPro" id="IPR019888">
    <property type="entry name" value="Tscrpt_reg_AsnC-like"/>
</dbReference>
<keyword evidence="3" id="KW-0804">Transcription</keyword>
<accession>A0A2I8VQC1</accession>
<evidence type="ECO:0000256" key="2">
    <source>
        <dbReference type="ARBA" id="ARBA00023125"/>
    </source>
</evidence>
<keyword evidence="1" id="KW-0805">Transcription regulation</keyword>
<name>A0A2I8VQC1_9EURY</name>
<proteinExistence type="predicted"/>
<dbReference type="PRINTS" id="PR00033">
    <property type="entry name" value="HTHASNC"/>
</dbReference>
<dbReference type="OrthoDB" id="6762at2157"/>
<organism evidence="6 7">
    <name type="scientific">Salinigranum rubrum</name>
    <dbReference type="NCBI Taxonomy" id="755307"/>
    <lineage>
        <taxon>Archaea</taxon>
        <taxon>Methanobacteriati</taxon>
        <taxon>Methanobacteriota</taxon>
        <taxon>Stenosarchaea group</taxon>
        <taxon>Halobacteria</taxon>
        <taxon>Halobacteriales</taxon>
        <taxon>Haloferacaceae</taxon>
        <taxon>Salinigranum</taxon>
    </lineage>
</organism>
<evidence type="ECO:0000313" key="7">
    <source>
        <dbReference type="Proteomes" id="UP000236584"/>
    </source>
</evidence>
<dbReference type="InterPro" id="IPR006037">
    <property type="entry name" value="RCK_C"/>
</dbReference>
<dbReference type="PROSITE" id="PS51202">
    <property type="entry name" value="RCK_C"/>
    <property type="match status" value="1"/>
</dbReference>
<dbReference type="InterPro" id="IPR000485">
    <property type="entry name" value="AsnC-type_HTH_dom"/>
</dbReference>
<dbReference type="InterPro" id="IPR036390">
    <property type="entry name" value="WH_DNA-bd_sf"/>
</dbReference>
<dbReference type="GO" id="GO:0008324">
    <property type="term" value="F:monoatomic cation transmembrane transporter activity"/>
    <property type="evidence" value="ECO:0007669"/>
    <property type="project" value="InterPro"/>
</dbReference>
<gene>
    <name evidence="6" type="ORF">C2R22_21285</name>
</gene>
<keyword evidence="2" id="KW-0238">DNA-binding</keyword>
<dbReference type="EMBL" id="CP026310">
    <property type="protein sequence ID" value="AUV84121.1"/>
    <property type="molecule type" value="Genomic_DNA"/>
</dbReference>
<sequence length="258" mass="28660">MTLHEEGYRLDDLDRRIIYSLMQDGRATATSIAESADVSGATVRNRIERLEDCGIIQGYRTHIDFEAAGSNLRNLYLCNVPVPEREALAHEARTIPGVINVRSLMTGRRNLHVLAVGESTRDLQRVSRSLSKLGIEIEDEDLLEDELFNPYEPFNPDDSPRAPALNDFIDLTGNARILTVNVSSDAQVVGMSLEEANQTGVLDEDTLVIAIERGDEEIMPHGYTVIKPDDIVTLLSHHQTDARAYEAFQSPSQQEASS</sequence>
<dbReference type="InterPro" id="IPR036388">
    <property type="entry name" value="WH-like_DNA-bd_sf"/>
</dbReference>
<dbReference type="AlphaFoldDB" id="A0A2I8VQC1"/>
<feature type="domain" description="HTH asnC-type" evidence="4">
    <location>
        <begin position="10"/>
        <end position="71"/>
    </location>
</feature>
<reference evidence="6 7" key="1">
    <citation type="submission" date="2018-01" db="EMBL/GenBank/DDBJ databases">
        <title>Complete genome sequence of Salinigranum rubrum GX10T, an extremely halophilic archaeon isolated from a marine solar saltern.</title>
        <authorList>
            <person name="Han S."/>
        </authorList>
    </citation>
    <scope>NUCLEOTIDE SEQUENCE [LARGE SCALE GENOMIC DNA]</scope>
    <source>
        <strain evidence="6 7">GX10</strain>
        <plasmid evidence="7">Plasmid unnamed1</plasmid>
    </source>
</reference>
<evidence type="ECO:0000256" key="3">
    <source>
        <dbReference type="ARBA" id="ARBA00023163"/>
    </source>
</evidence>
<dbReference type="Pfam" id="PF13412">
    <property type="entry name" value="HTH_24"/>
    <property type="match status" value="1"/>
</dbReference>
<evidence type="ECO:0000256" key="1">
    <source>
        <dbReference type="ARBA" id="ARBA00023015"/>
    </source>
</evidence>
<dbReference type="RefSeq" id="WP_103427810.1">
    <property type="nucleotide sequence ID" value="NZ_CP026310.1"/>
</dbReference>
<evidence type="ECO:0000313" key="6">
    <source>
        <dbReference type="EMBL" id="AUV84121.1"/>
    </source>
</evidence>
<keyword evidence="6" id="KW-0614">Plasmid</keyword>
<dbReference type="Gene3D" id="3.30.70.1450">
    <property type="entry name" value="Regulator of K+ conductance, C-terminal domain"/>
    <property type="match status" value="1"/>
</dbReference>
<dbReference type="SUPFAM" id="SSF116726">
    <property type="entry name" value="TrkA C-terminal domain-like"/>
    <property type="match status" value="1"/>
</dbReference>
<dbReference type="SMART" id="SM00344">
    <property type="entry name" value="HTH_ASNC"/>
    <property type="match status" value="1"/>
</dbReference>
<dbReference type="GeneID" id="35594683"/>